<dbReference type="GO" id="GO:0016787">
    <property type="term" value="F:hydrolase activity"/>
    <property type="evidence" value="ECO:0007669"/>
    <property type="project" value="UniProtKB-KW"/>
</dbReference>
<dbReference type="PROSITE" id="PS51462">
    <property type="entry name" value="NUDIX"/>
    <property type="match status" value="1"/>
</dbReference>
<evidence type="ECO:0000256" key="1">
    <source>
        <dbReference type="ARBA" id="ARBA00001946"/>
    </source>
</evidence>
<dbReference type="SUPFAM" id="SSF55811">
    <property type="entry name" value="Nudix"/>
    <property type="match status" value="1"/>
</dbReference>
<reference evidence="4 5" key="1">
    <citation type="journal article" date="2015" name="Nature">
        <title>rRNA introns, odd ribosomes, and small enigmatic genomes across a large radiation of phyla.</title>
        <authorList>
            <person name="Brown C.T."/>
            <person name="Hug L.A."/>
            <person name="Thomas B.C."/>
            <person name="Sharon I."/>
            <person name="Castelle C.J."/>
            <person name="Singh A."/>
            <person name="Wilkins M.J."/>
            <person name="Williams K.H."/>
            <person name="Banfield J.F."/>
        </authorList>
    </citation>
    <scope>NUCLEOTIDE SEQUENCE [LARGE SCALE GENOMIC DNA]</scope>
</reference>
<dbReference type="PANTHER" id="PTHR11839:SF18">
    <property type="entry name" value="NUDIX HYDROLASE DOMAIN-CONTAINING PROTEIN"/>
    <property type="match status" value="1"/>
</dbReference>
<dbReference type="GO" id="GO:0006753">
    <property type="term" value="P:nucleoside phosphate metabolic process"/>
    <property type="evidence" value="ECO:0007669"/>
    <property type="project" value="TreeGrafter"/>
</dbReference>
<dbReference type="Proteomes" id="UP000033995">
    <property type="component" value="Unassembled WGS sequence"/>
</dbReference>
<evidence type="ECO:0000313" key="4">
    <source>
        <dbReference type="EMBL" id="KKP47730.1"/>
    </source>
</evidence>
<keyword evidence="2 4" id="KW-0378">Hydrolase</keyword>
<accession>A0A0G0C980</accession>
<comment type="caution">
    <text evidence="4">The sequence shown here is derived from an EMBL/GenBank/DDBJ whole genome shotgun (WGS) entry which is preliminary data.</text>
</comment>
<dbReference type="Pfam" id="PF00293">
    <property type="entry name" value="NUDIX"/>
    <property type="match status" value="1"/>
</dbReference>
<dbReference type="AlphaFoldDB" id="A0A0G0C980"/>
<organism evidence="4 5">
    <name type="scientific">Candidatus Woesebacteria bacterium GW2011_GWA2_33_28</name>
    <dbReference type="NCBI Taxonomy" id="1618561"/>
    <lineage>
        <taxon>Bacteria</taxon>
        <taxon>Candidatus Woeseibacteriota</taxon>
    </lineage>
</organism>
<proteinExistence type="predicted"/>
<sequence length="177" mass="20496">MNISWTKIKEERYKARAGYRKLITKTFDYPNGHKAEYDILDDNGAVCVLVLTPKSDVIMVKVYRPGPEKVLMEMPGGFIDIHEDPQTAVERELIEETGYEGEIEFVGKTYDDAYSNMVRYCYISRNSKKIKEPNWDDDEGSMEIVKISLSEFRKHLKTGEMTDVEVGYLCLDYLNLL</sequence>
<gene>
    <name evidence="4" type="ORF">UR38_C0003G0135</name>
</gene>
<evidence type="ECO:0000259" key="3">
    <source>
        <dbReference type="PROSITE" id="PS51462"/>
    </source>
</evidence>
<dbReference type="GO" id="GO:0019693">
    <property type="term" value="P:ribose phosphate metabolic process"/>
    <property type="evidence" value="ECO:0007669"/>
    <property type="project" value="TreeGrafter"/>
</dbReference>
<dbReference type="PROSITE" id="PS00893">
    <property type="entry name" value="NUDIX_BOX"/>
    <property type="match status" value="1"/>
</dbReference>
<protein>
    <submittedName>
        <fullName evidence="4">NUDIX hydrolase</fullName>
    </submittedName>
</protein>
<name>A0A0G0C980_9BACT</name>
<dbReference type="CDD" id="cd03424">
    <property type="entry name" value="NUDIX_ADPRase_Nudt5_UGPPase_Nudt14"/>
    <property type="match status" value="1"/>
</dbReference>
<dbReference type="Gene3D" id="3.90.79.10">
    <property type="entry name" value="Nucleoside Triphosphate Pyrophosphohydrolase"/>
    <property type="match status" value="1"/>
</dbReference>
<dbReference type="InterPro" id="IPR020084">
    <property type="entry name" value="NUDIX_hydrolase_CS"/>
</dbReference>
<dbReference type="InterPro" id="IPR000086">
    <property type="entry name" value="NUDIX_hydrolase_dom"/>
</dbReference>
<dbReference type="InterPro" id="IPR015797">
    <property type="entry name" value="NUDIX_hydrolase-like_dom_sf"/>
</dbReference>
<dbReference type="PANTHER" id="PTHR11839">
    <property type="entry name" value="UDP/ADP-SUGAR PYROPHOSPHATASE"/>
    <property type="match status" value="1"/>
</dbReference>
<dbReference type="EMBL" id="LBOZ01000003">
    <property type="protein sequence ID" value="KKP47730.1"/>
    <property type="molecule type" value="Genomic_DNA"/>
</dbReference>
<feature type="domain" description="Nudix hydrolase" evidence="3">
    <location>
        <begin position="41"/>
        <end position="169"/>
    </location>
</feature>
<evidence type="ECO:0000313" key="5">
    <source>
        <dbReference type="Proteomes" id="UP000033995"/>
    </source>
</evidence>
<comment type="cofactor">
    <cofactor evidence="1">
        <name>Mg(2+)</name>
        <dbReference type="ChEBI" id="CHEBI:18420"/>
    </cofactor>
</comment>
<evidence type="ECO:0000256" key="2">
    <source>
        <dbReference type="ARBA" id="ARBA00022801"/>
    </source>
</evidence>